<protein>
    <recommendedName>
        <fullName evidence="4">Translation machinery associated TMA7</fullName>
    </recommendedName>
</protein>
<evidence type="ECO:0000313" key="2">
    <source>
        <dbReference type="EMBL" id="KAF5843862.1"/>
    </source>
</evidence>
<dbReference type="Proteomes" id="UP000815325">
    <property type="component" value="Unassembled WGS sequence"/>
</dbReference>
<proteinExistence type="predicted"/>
<evidence type="ECO:0008006" key="4">
    <source>
        <dbReference type="Google" id="ProtNLM"/>
    </source>
</evidence>
<accession>A0ABQ7HAI2</accession>
<feature type="region of interest" description="Disordered" evidence="1">
    <location>
        <begin position="1"/>
        <end position="26"/>
    </location>
</feature>
<name>A0ABQ7HAI2_DUNSA</name>
<dbReference type="EMBL" id="MU069437">
    <property type="protein sequence ID" value="KAF5843862.1"/>
    <property type="molecule type" value="Genomic_DNA"/>
</dbReference>
<keyword evidence="3" id="KW-1185">Reference proteome</keyword>
<gene>
    <name evidence="2" type="ORF">DUNSADRAFT_5100</name>
</gene>
<dbReference type="InterPro" id="IPR015157">
    <property type="entry name" value="TMA7"/>
</dbReference>
<evidence type="ECO:0000313" key="3">
    <source>
        <dbReference type="Proteomes" id="UP000815325"/>
    </source>
</evidence>
<dbReference type="PANTHER" id="PTHR28632">
    <property type="entry name" value="TRANSLATION MACHINERY-ASSOCIATED PROTEIN 7"/>
    <property type="match status" value="1"/>
</dbReference>
<evidence type="ECO:0000256" key="1">
    <source>
        <dbReference type="SAM" id="MobiDB-lite"/>
    </source>
</evidence>
<reference evidence="2" key="1">
    <citation type="submission" date="2017-08" db="EMBL/GenBank/DDBJ databases">
        <authorList>
            <person name="Polle J.E."/>
            <person name="Barry K."/>
            <person name="Cushman J."/>
            <person name="Schmutz J."/>
            <person name="Tran D."/>
            <person name="Hathwaick L.T."/>
            <person name="Yim W.C."/>
            <person name="Jenkins J."/>
            <person name="Mckie-Krisberg Z.M."/>
            <person name="Prochnik S."/>
            <person name="Lindquist E."/>
            <person name="Dockter R.B."/>
            <person name="Adam C."/>
            <person name="Molina H."/>
            <person name="Bunkerborg J."/>
            <person name="Jin E."/>
            <person name="Buchheim M."/>
            <person name="Magnuson J."/>
        </authorList>
    </citation>
    <scope>NUCLEOTIDE SEQUENCE</scope>
    <source>
        <strain evidence="2">CCAP 19/18</strain>
    </source>
</reference>
<dbReference type="Pfam" id="PF09072">
    <property type="entry name" value="TMA7"/>
    <property type="match status" value="1"/>
</dbReference>
<organism evidence="2 3">
    <name type="scientific">Dunaliella salina</name>
    <name type="common">Green alga</name>
    <name type="synonym">Protococcus salinus</name>
    <dbReference type="NCBI Taxonomy" id="3046"/>
    <lineage>
        <taxon>Eukaryota</taxon>
        <taxon>Viridiplantae</taxon>
        <taxon>Chlorophyta</taxon>
        <taxon>core chlorophytes</taxon>
        <taxon>Chlorophyceae</taxon>
        <taxon>CS clade</taxon>
        <taxon>Chlamydomonadales</taxon>
        <taxon>Dunaliellaceae</taxon>
        <taxon>Dunaliella</taxon>
    </lineage>
</organism>
<comment type="caution">
    <text evidence="2">The sequence shown here is derived from an EMBL/GenBank/DDBJ whole genome shotgun (WGS) entry which is preliminary data.</text>
</comment>
<sequence length="52" mass="5857">MPGKEGGKAKPLKQPKKEAKELDESDIAYLNKKKEEEKALKAFKEKQGGKKK</sequence>